<sequence>MASPDIIGTNDVNGNARARMTTLVPAIAGNSMGNGDAARMLDSMINTMRQGTWVPFETAINTWLEANGMSMADFDNLTSILHGAYTDTSHLTQVPWLMQLGQYLLDNDFNLRVYDCCNLEILTYIITSMTTPVPLSQQDVWENRASLVYAKITELFNDNIGSRCFCGRSTGRGL</sequence>
<keyword evidence="2" id="KW-1185">Reference proteome</keyword>
<name>A0A836CCK5_9STRA</name>
<evidence type="ECO:0000313" key="1">
    <source>
        <dbReference type="EMBL" id="KAG5179186.1"/>
    </source>
</evidence>
<dbReference type="AlphaFoldDB" id="A0A836CCK5"/>
<proteinExistence type="predicted"/>
<reference evidence="1" key="1">
    <citation type="submission" date="2021-02" db="EMBL/GenBank/DDBJ databases">
        <title>First Annotated Genome of the Yellow-green Alga Tribonema minus.</title>
        <authorList>
            <person name="Mahan K.M."/>
        </authorList>
    </citation>
    <scope>NUCLEOTIDE SEQUENCE</scope>
    <source>
        <strain evidence="1">UTEX B ZZ1240</strain>
    </source>
</reference>
<gene>
    <name evidence="1" type="ORF">JKP88DRAFT_280522</name>
</gene>
<protein>
    <submittedName>
        <fullName evidence="1">Uncharacterized protein</fullName>
    </submittedName>
</protein>
<organism evidence="1 2">
    <name type="scientific">Tribonema minus</name>
    <dbReference type="NCBI Taxonomy" id="303371"/>
    <lineage>
        <taxon>Eukaryota</taxon>
        <taxon>Sar</taxon>
        <taxon>Stramenopiles</taxon>
        <taxon>Ochrophyta</taxon>
        <taxon>PX clade</taxon>
        <taxon>Xanthophyceae</taxon>
        <taxon>Tribonematales</taxon>
        <taxon>Tribonemataceae</taxon>
        <taxon>Tribonema</taxon>
    </lineage>
</organism>
<dbReference type="EMBL" id="JAFCMP010000490">
    <property type="protein sequence ID" value="KAG5179186.1"/>
    <property type="molecule type" value="Genomic_DNA"/>
</dbReference>
<dbReference type="Proteomes" id="UP000664859">
    <property type="component" value="Unassembled WGS sequence"/>
</dbReference>
<comment type="caution">
    <text evidence="1">The sequence shown here is derived from an EMBL/GenBank/DDBJ whole genome shotgun (WGS) entry which is preliminary data.</text>
</comment>
<accession>A0A836CCK5</accession>
<evidence type="ECO:0000313" key="2">
    <source>
        <dbReference type="Proteomes" id="UP000664859"/>
    </source>
</evidence>